<comment type="caution">
    <text evidence="5">The sequence shown here is derived from an EMBL/GenBank/DDBJ whole genome shotgun (WGS) entry which is preliminary data.</text>
</comment>
<comment type="catalytic activity">
    <reaction evidence="2">
        <text>O-phospho-L-threonyl-[protein] + H2O = L-threonyl-[protein] + phosphate</text>
        <dbReference type="Rhea" id="RHEA:47004"/>
        <dbReference type="Rhea" id="RHEA-COMP:11060"/>
        <dbReference type="Rhea" id="RHEA-COMP:11605"/>
        <dbReference type="ChEBI" id="CHEBI:15377"/>
        <dbReference type="ChEBI" id="CHEBI:30013"/>
        <dbReference type="ChEBI" id="CHEBI:43474"/>
        <dbReference type="ChEBI" id="CHEBI:61977"/>
        <dbReference type="EC" id="3.1.3.16"/>
    </reaction>
</comment>
<dbReference type="InterPro" id="IPR046342">
    <property type="entry name" value="CBS_dom_sf"/>
</dbReference>
<dbReference type="InterPro" id="IPR000644">
    <property type="entry name" value="CBS_dom"/>
</dbReference>
<dbReference type="SMART" id="SM00116">
    <property type="entry name" value="CBS"/>
    <property type="match status" value="2"/>
</dbReference>
<dbReference type="SMART" id="SM00332">
    <property type="entry name" value="PP2Cc"/>
    <property type="match status" value="1"/>
</dbReference>
<feature type="domain" description="CBS" evidence="3">
    <location>
        <begin position="50"/>
        <end position="110"/>
    </location>
</feature>
<dbReference type="Proteomes" id="UP000789595">
    <property type="component" value="Unassembled WGS sequence"/>
</dbReference>
<evidence type="ECO:0000259" key="4">
    <source>
        <dbReference type="PROSITE" id="PS51746"/>
    </source>
</evidence>
<dbReference type="Pfam" id="PF00571">
    <property type="entry name" value="CBS"/>
    <property type="match status" value="2"/>
</dbReference>
<dbReference type="InterPro" id="IPR039123">
    <property type="entry name" value="PPTC7"/>
</dbReference>
<dbReference type="SUPFAM" id="SSF54631">
    <property type="entry name" value="CBS-domain pair"/>
    <property type="match status" value="1"/>
</dbReference>
<keyword evidence="2" id="KW-0378">Hydrolase</keyword>
<feature type="domain" description="CBS" evidence="3">
    <location>
        <begin position="119"/>
        <end position="176"/>
    </location>
</feature>
<protein>
    <recommendedName>
        <fullName evidence="2">Protein phosphatase</fullName>
        <ecNumber evidence="2">3.1.3.16</ecNumber>
    </recommendedName>
</protein>
<keyword evidence="2" id="KW-0464">Manganese</keyword>
<dbReference type="OrthoDB" id="60843at2759"/>
<keyword evidence="2" id="KW-0479">Metal-binding</keyword>
<reference evidence="5" key="1">
    <citation type="submission" date="2021-11" db="EMBL/GenBank/DDBJ databases">
        <authorList>
            <consortium name="Genoscope - CEA"/>
            <person name="William W."/>
        </authorList>
    </citation>
    <scope>NUCLEOTIDE SEQUENCE</scope>
</reference>
<dbReference type="PANTHER" id="PTHR12320">
    <property type="entry name" value="PROTEIN PHOSPHATASE 2C"/>
    <property type="match status" value="1"/>
</dbReference>
<dbReference type="InterPro" id="IPR001932">
    <property type="entry name" value="PPM-type_phosphatase-like_dom"/>
</dbReference>
<dbReference type="AlphaFoldDB" id="A0A8J2SLB0"/>
<evidence type="ECO:0000313" key="5">
    <source>
        <dbReference type="EMBL" id="CAH0368554.1"/>
    </source>
</evidence>
<evidence type="ECO:0000256" key="1">
    <source>
        <dbReference type="PROSITE-ProRule" id="PRU00703"/>
    </source>
</evidence>
<feature type="domain" description="PPM-type phosphatase" evidence="4">
    <location>
        <begin position="240"/>
        <end position="505"/>
    </location>
</feature>
<dbReference type="EMBL" id="CAKKNE010000002">
    <property type="protein sequence ID" value="CAH0368554.1"/>
    <property type="molecule type" value="Genomic_DNA"/>
</dbReference>
<evidence type="ECO:0000256" key="2">
    <source>
        <dbReference type="RuleBase" id="RU366020"/>
    </source>
</evidence>
<organism evidence="5 6">
    <name type="scientific">Pelagomonas calceolata</name>
    <dbReference type="NCBI Taxonomy" id="35677"/>
    <lineage>
        <taxon>Eukaryota</taxon>
        <taxon>Sar</taxon>
        <taxon>Stramenopiles</taxon>
        <taxon>Ochrophyta</taxon>
        <taxon>Pelagophyceae</taxon>
        <taxon>Pelagomonadales</taxon>
        <taxon>Pelagomonadaceae</taxon>
        <taxon>Pelagomonas</taxon>
    </lineage>
</organism>
<gene>
    <name evidence="5" type="ORF">PECAL_2P16220</name>
</gene>
<comment type="cofactor">
    <cofactor evidence="2">
        <name>Mn(2+)</name>
        <dbReference type="ChEBI" id="CHEBI:29035"/>
    </cofactor>
</comment>
<comment type="cofactor">
    <cofactor evidence="2">
        <name>Mg(2+)</name>
        <dbReference type="ChEBI" id="CHEBI:18420"/>
    </cofactor>
</comment>
<proteinExistence type="inferred from homology"/>
<dbReference type="Gene3D" id="3.10.580.10">
    <property type="entry name" value="CBS-domain"/>
    <property type="match status" value="1"/>
</dbReference>
<keyword evidence="2" id="KW-0904">Protein phosphatase</keyword>
<sequence length="506" mass="55114">MLPSVLLTASSMPALHPCFAGVQLSFQSQRWERNALRSSLADLRVRDLIIERGLRTAPEIDETLPVREAIRELIEQRFTSALTHDEEGTVAGVVTARDLLVRLHENGCDGLEDRCADFATPRQKIAWCAPEDPIERTQALMRTLGVRNLPVAQNGEVLGMLTAKDIGDYLMELRTSTKTKEAFLETTAARRGLPSGSKTVSSERLQTMVSALAGASHAIDDHEVNLTHCCLPNPLKLETGHSARSISDLNGAEPTTDVNLSEDAHFVKRINNITHVGVFDGVGSWRKLGVDPRLYPRALSEACEASIDDHPSLRPDEILERAWRHVTKEEIPGSSTALLLSVSRSQLAYCSLGDCGVVVLRKPDVAGTAAHTGISATRAPLLVAAQQLRDFNLPYQLGWTNEGGTKPFEAPSNANVGTVPVFADDIIVMATDGLFDNVALETVAEVCDQWEHDKSTSLAERLCEEARKRSLDDAVDSPFALLAKENDVMWGGGMPDDVTVVCLEVS</sequence>
<dbReference type="SMART" id="SM00331">
    <property type="entry name" value="PP2C_SIG"/>
    <property type="match status" value="1"/>
</dbReference>
<dbReference type="GO" id="GO:0004722">
    <property type="term" value="F:protein serine/threonine phosphatase activity"/>
    <property type="evidence" value="ECO:0007669"/>
    <property type="project" value="UniProtKB-EC"/>
</dbReference>
<keyword evidence="2" id="KW-0460">Magnesium</keyword>
<evidence type="ECO:0000259" key="3">
    <source>
        <dbReference type="PROSITE" id="PS51371"/>
    </source>
</evidence>
<evidence type="ECO:0000313" key="6">
    <source>
        <dbReference type="Proteomes" id="UP000789595"/>
    </source>
</evidence>
<dbReference type="PANTHER" id="PTHR12320:SF1">
    <property type="entry name" value="PROTEIN PHOSPHATASE PTC7 HOMOLOG"/>
    <property type="match status" value="1"/>
</dbReference>
<accession>A0A8J2SLB0</accession>
<dbReference type="InterPro" id="IPR036457">
    <property type="entry name" value="PPM-type-like_dom_sf"/>
</dbReference>
<keyword evidence="6" id="KW-1185">Reference proteome</keyword>
<dbReference type="SUPFAM" id="SSF81606">
    <property type="entry name" value="PP2C-like"/>
    <property type="match status" value="1"/>
</dbReference>
<dbReference type="EC" id="3.1.3.16" evidence="2"/>
<name>A0A8J2SLB0_9STRA</name>
<dbReference type="Pfam" id="PF00481">
    <property type="entry name" value="PP2C"/>
    <property type="match status" value="1"/>
</dbReference>
<dbReference type="PROSITE" id="PS51371">
    <property type="entry name" value="CBS"/>
    <property type="match status" value="2"/>
</dbReference>
<comment type="catalytic activity">
    <reaction evidence="2">
        <text>O-phospho-L-seryl-[protein] + H2O = L-seryl-[protein] + phosphate</text>
        <dbReference type="Rhea" id="RHEA:20629"/>
        <dbReference type="Rhea" id="RHEA-COMP:9863"/>
        <dbReference type="Rhea" id="RHEA-COMP:11604"/>
        <dbReference type="ChEBI" id="CHEBI:15377"/>
        <dbReference type="ChEBI" id="CHEBI:29999"/>
        <dbReference type="ChEBI" id="CHEBI:43474"/>
        <dbReference type="ChEBI" id="CHEBI:83421"/>
        <dbReference type="EC" id="3.1.3.16"/>
    </reaction>
</comment>
<comment type="similarity">
    <text evidence="2">Belongs to the PP2C family.</text>
</comment>
<dbReference type="PROSITE" id="PS51746">
    <property type="entry name" value="PPM_2"/>
    <property type="match status" value="1"/>
</dbReference>
<dbReference type="Gene3D" id="3.60.40.10">
    <property type="entry name" value="PPM-type phosphatase domain"/>
    <property type="match status" value="1"/>
</dbReference>
<dbReference type="GO" id="GO:0046872">
    <property type="term" value="F:metal ion binding"/>
    <property type="evidence" value="ECO:0007669"/>
    <property type="project" value="UniProtKB-UniRule"/>
</dbReference>
<keyword evidence="1" id="KW-0129">CBS domain</keyword>